<proteinExistence type="predicted"/>
<dbReference type="EMBL" id="CAJVQA010004885">
    <property type="protein sequence ID" value="CAG8608639.1"/>
    <property type="molecule type" value="Genomic_DNA"/>
</dbReference>
<comment type="caution">
    <text evidence="2">The sequence shown here is derived from an EMBL/GenBank/DDBJ whole genome shotgun (WGS) entry which is preliminary data.</text>
</comment>
<dbReference type="Proteomes" id="UP000789759">
    <property type="component" value="Unassembled WGS sequence"/>
</dbReference>
<evidence type="ECO:0000313" key="2">
    <source>
        <dbReference type="EMBL" id="CAG8608639.1"/>
    </source>
</evidence>
<dbReference type="AlphaFoldDB" id="A0A9N9CQQ6"/>
<reference evidence="2" key="1">
    <citation type="submission" date="2021-06" db="EMBL/GenBank/DDBJ databases">
        <authorList>
            <person name="Kallberg Y."/>
            <person name="Tangrot J."/>
            <person name="Rosling A."/>
        </authorList>
    </citation>
    <scope>NUCLEOTIDE SEQUENCE</scope>
    <source>
        <strain evidence="2">FL966</strain>
    </source>
</reference>
<gene>
    <name evidence="2" type="ORF">CPELLU_LOCUS7345</name>
</gene>
<keyword evidence="1" id="KW-0472">Membrane</keyword>
<feature type="transmembrane region" description="Helical" evidence="1">
    <location>
        <begin position="55"/>
        <end position="76"/>
    </location>
</feature>
<keyword evidence="1" id="KW-1133">Transmembrane helix</keyword>
<evidence type="ECO:0000313" key="3">
    <source>
        <dbReference type="Proteomes" id="UP000789759"/>
    </source>
</evidence>
<protein>
    <submittedName>
        <fullName evidence="2">2397_t:CDS:1</fullName>
    </submittedName>
</protein>
<name>A0A9N9CQQ6_9GLOM</name>
<accession>A0A9N9CQQ6</accession>
<organism evidence="2 3">
    <name type="scientific">Cetraspora pellucida</name>
    <dbReference type="NCBI Taxonomy" id="1433469"/>
    <lineage>
        <taxon>Eukaryota</taxon>
        <taxon>Fungi</taxon>
        <taxon>Fungi incertae sedis</taxon>
        <taxon>Mucoromycota</taxon>
        <taxon>Glomeromycotina</taxon>
        <taxon>Glomeromycetes</taxon>
        <taxon>Diversisporales</taxon>
        <taxon>Gigasporaceae</taxon>
        <taxon>Cetraspora</taxon>
    </lineage>
</organism>
<dbReference type="OrthoDB" id="2405365at2759"/>
<feature type="transmembrane region" description="Helical" evidence="1">
    <location>
        <begin position="20"/>
        <end position="43"/>
    </location>
</feature>
<feature type="transmembrane region" description="Helical" evidence="1">
    <location>
        <begin position="88"/>
        <end position="114"/>
    </location>
</feature>
<sequence>MTSITPLTNEEFTTISNLCIPLNIISLISSAASCITFGLIRIYYPKLADRVSFRLSFAALFCGIGYSGHLLIILIWNNISGIICGYMAWALVFFPLSSMFFIVCIALNLHIRFINEYSNRYNFEKYYFITAFSFALLLSLLPITANIYGYDSPESSSQLISLYLISPIESFDANEPSLVGKGDSKQDITINNQNDDKDIHLVYPESVYLKNHSQYSSSSSDPLICISNRDASDNESSKRISEELPKIFSSDFDLSQEFKLILKRL</sequence>
<keyword evidence="3" id="KW-1185">Reference proteome</keyword>
<keyword evidence="1" id="KW-0812">Transmembrane</keyword>
<feature type="transmembrane region" description="Helical" evidence="1">
    <location>
        <begin position="126"/>
        <end position="150"/>
    </location>
</feature>
<evidence type="ECO:0000256" key="1">
    <source>
        <dbReference type="SAM" id="Phobius"/>
    </source>
</evidence>